<evidence type="ECO:0000256" key="2">
    <source>
        <dbReference type="SAM" id="Phobius"/>
    </source>
</evidence>
<comment type="caution">
    <text evidence="4">The sequence shown here is derived from an EMBL/GenBank/DDBJ whole genome shotgun (WGS) entry which is preliminary data.</text>
</comment>
<keyword evidence="5" id="KW-1185">Reference proteome</keyword>
<evidence type="ECO:0000256" key="1">
    <source>
        <dbReference type="SAM" id="MobiDB-lite"/>
    </source>
</evidence>
<feature type="transmembrane region" description="Helical" evidence="2">
    <location>
        <begin position="56"/>
        <end position="76"/>
    </location>
</feature>
<proteinExistence type="predicted"/>
<reference evidence="5" key="1">
    <citation type="journal article" date="2019" name="Int. J. Syst. Evol. Microbiol.">
        <title>The Global Catalogue of Microorganisms (GCM) 10K type strain sequencing project: providing services to taxonomists for standard genome sequencing and annotation.</title>
        <authorList>
            <consortium name="The Broad Institute Genomics Platform"/>
            <consortium name="The Broad Institute Genome Sequencing Center for Infectious Disease"/>
            <person name="Wu L."/>
            <person name="Ma J."/>
        </authorList>
    </citation>
    <scope>NUCLEOTIDE SEQUENCE [LARGE SCALE GENOMIC DNA]</scope>
    <source>
        <strain evidence="5">JCM 1490</strain>
    </source>
</reference>
<feature type="domain" description="DUF1468" evidence="3">
    <location>
        <begin position="19"/>
        <end position="190"/>
    </location>
</feature>
<feature type="transmembrane region" description="Helical" evidence="2">
    <location>
        <begin position="124"/>
        <end position="154"/>
    </location>
</feature>
<dbReference type="Pfam" id="PF07331">
    <property type="entry name" value="TctB"/>
    <property type="match status" value="1"/>
</dbReference>
<keyword evidence="2" id="KW-0812">Transmembrane</keyword>
<evidence type="ECO:0000259" key="3">
    <source>
        <dbReference type="Pfam" id="PF07331"/>
    </source>
</evidence>
<accession>A0ABW2Q8J6</accession>
<evidence type="ECO:0000313" key="5">
    <source>
        <dbReference type="Proteomes" id="UP001596455"/>
    </source>
</evidence>
<name>A0ABW2Q8J6_9MICO</name>
<sequence length="196" mass="19589">MVAERESRAPAAESPAARWIGIGFAAFLAAAGVYFTLTAFGFGITAEGTPIGPGAVPAGLGVLLVVSAVVVLVGDARALRGGARRSAPATGGLGTPDGGTPDEPTPEAPDDGAGRTEHRTLLRAALVVALLGCGLALTQVVGMVLGLAMAVVAICLVVERMPPVRALLLGAVTAVLLWLVFGVLLSVNFPSSMIGL</sequence>
<dbReference type="EMBL" id="JBHTCQ010000002">
    <property type="protein sequence ID" value="MFC7405730.1"/>
    <property type="molecule type" value="Genomic_DNA"/>
</dbReference>
<feature type="region of interest" description="Disordered" evidence="1">
    <location>
        <begin position="84"/>
        <end position="114"/>
    </location>
</feature>
<keyword evidence="2" id="KW-1133">Transmembrane helix</keyword>
<feature type="transmembrane region" description="Helical" evidence="2">
    <location>
        <begin position="166"/>
        <end position="187"/>
    </location>
</feature>
<dbReference type="Proteomes" id="UP001596455">
    <property type="component" value="Unassembled WGS sequence"/>
</dbReference>
<organism evidence="4 5">
    <name type="scientific">Georgenia alba</name>
    <dbReference type="NCBI Taxonomy" id="2233858"/>
    <lineage>
        <taxon>Bacteria</taxon>
        <taxon>Bacillati</taxon>
        <taxon>Actinomycetota</taxon>
        <taxon>Actinomycetes</taxon>
        <taxon>Micrococcales</taxon>
        <taxon>Bogoriellaceae</taxon>
        <taxon>Georgenia</taxon>
    </lineage>
</organism>
<protein>
    <submittedName>
        <fullName evidence="4">Tripartite tricarboxylate transporter TctB family protein</fullName>
    </submittedName>
</protein>
<dbReference type="InterPro" id="IPR009936">
    <property type="entry name" value="DUF1468"/>
</dbReference>
<dbReference type="RefSeq" id="WP_382394433.1">
    <property type="nucleotide sequence ID" value="NZ_JBHTCQ010000002.1"/>
</dbReference>
<gene>
    <name evidence="4" type="ORF">ACFQQL_11470</name>
</gene>
<evidence type="ECO:0000313" key="4">
    <source>
        <dbReference type="EMBL" id="MFC7405730.1"/>
    </source>
</evidence>
<keyword evidence="2" id="KW-0472">Membrane</keyword>
<feature type="transmembrane region" description="Helical" evidence="2">
    <location>
        <begin position="20"/>
        <end position="44"/>
    </location>
</feature>